<dbReference type="PANTHER" id="PTHR34696:SF1">
    <property type="entry name" value="PHOSPHORIBOSYLFORMYLGLYCINAMIDINE SYNTHASE SUBUNIT PURS"/>
    <property type="match status" value="1"/>
</dbReference>
<evidence type="ECO:0000256" key="2">
    <source>
        <dbReference type="ARBA" id="ARBA00022598"/>
    </source>
</evidence>
<dbReference type="InterPro" id="IPR003850">
    <property type="entry name" value="PurS"/>
</dbReference>
<dbReference type="GO" id="GO:0006164">
    <property type="term" value="P:purine nucleotide biosynthetic process"/>
    <property type="evidence" value="ECO:0007669"/>
    <property type="project" value="UniProtKB-KW"/>
</dbReference>
<sequence>MRYLVYLNIAYKRGIRDPEGEAIQREIFERRGVSAEVRAGKCLIVAVEAATPEEAGERALKLAWDLRLGNPNVHVVEVVKVEHA</sequence>
<dbReference type="SUPFAM" id="SSF82697">
    <property type="entry name" value="PurS-like"/>
    <property type="match status" value="1"/>
</dbReference>
<dbReference type="KEGG" id="tne:Tneu_1906"/>
<proteinExistence type="predicted"/>
<dbReference type="STRING" id="444157.Tneu_1906"/>
<accession>B1YBL9</accession>
<dbReference type="EMBL" id="CP001014">
    <property type="protein sequence ID" value="ACB40821.1"/>
    <property type="molecule type" value="Genomic_DNA"/>
</dbReference>
<dbReference type="GO" id="GO:0016874">
    <property type="term" value="F:ligase activity"/>
    <property type="evidence" value="ECO:0007669"/>
    <property type="project" value="UniProtKB-KW"/>
</dbReference>
<keyword evidence="2" id="KW-0436">Ligase</keyword>
<dbReference type="InterPro" id="IPR036604">
    <property type="entry name" value="PurS-like_sf"/>
</dbReference>
<evidence type="ECO:0000313" key="6">
    <source>
        <dbReference type="EMBL" id="ACB40821.1"/>
    </source>
</evidence>
<dbReference type="OrthoDB" id="56303at2157"/>
<keyword evidence="7" id="KW-1185">Reference proteome</keyword>
<dbReference type="NCBIfam" id="NF004450">
    <property type="entry name" value="PRK05783.1"/>
    <property type="match status" value="1"/>
</dbReference>
<evidence type="ECO:0000313" key="7">
    <source>
        <dbReference type="Proteomes" id="UP000001694"/>
    </source>
</evidence>
<gene>
    <name evidence="6" type="ordered locus">Tneu_1906</name>
</gene>
<evidence type="ECO:0000256" key="4">
    <source>
        <dbReference type="ARBA" id="ARBA00022755"/>
    </source>
</evidence>
<dbReference type="HOGENOM" id="CLU_164833_2_0_2"/>
<keyword evidence="5" id="KW-0067">ATP-binding</keyword>
<name>B1YBL9_PYRNV</name>
<keyword evidence="1" id="KW-0963">Cytoplasm</keyword>
<evidence type="ECO:0000256" key="3">
    <source>
        <dbReference type="ARBA" id="ARBA00022741"/>
    </source>
</evidence>
<dbReference type="PANTHER" id="PTHR34696">
    <property type="entry name" value="PHOSPHORIBOSYLFORMYLGLYCINAMIDINE SYNTHASE SUBUNIT PURS"/>
    <property type="match status" value="1"/>
</dbReference>
<dbReference type="Pfam" id="PF02700">
    <property type="entry name" value="PurS"/>
    <property type="match status" value="1"/>
</dbReference>
<dbReference type="eggNOG" id="arCOG04462">
    <property type="taxonomic scope" value="Archaea"/>
</dbReference>
<organism evidence="6 7">
    <name type="scientific">Pyrobaculum neutrophilum (strain DSM 2338 / JCM 9278 / NBRC 100436 / V24Sta)</name>
    <name type="common">Thermoproteus neutrophilus</name>
    <dbReference type="NCBI Taxonomy" id="444157"/>
    <lineage>
        <taxon>Archaea</taxon>
        <taxon>Thermoproteota</taxon>
        <taxon>Thermoprotei</taxon>
        <taxon>Thermoproteales</taxon>
        <taxon>Thermoproteaceae</taxon>
        <taxon>Pyrobaculum</taxon>
    </lineage>
</organism>
<keyword evidence="3" id="KW-0547">Nucleotide-binding</keyword>
<evidence type="ECO:0000256" key="5">
    <source>
        <dbReference type="ARBA" id="ARBA00022840"/>
    </source>
</evidence>
<keyword evidence="4" id="KW-0658">Purine biosynthesis</keyword>
<reference evidence="6" key="1">
    <citation type="submission" date="2008-03" db="EMBL/GenBank/DDBJ databases">
        <title>Complete sequence of Thermoproteus neutrophilus V24Sta.</title>
        <authorList>
            <consortium name="US DOE Joint Genome Institute"/>
            <person name="Copeland A."/>
            <person name="Lucas S."/>
            <person name="Lapidus A."/>
            <person name="Glavina del Rio T."/>
            <person name="Dalin E."/>
            <person name="Tice H."/>
            <person name="Bruce D."/>
            <person name="Goodwin L."/>
            <person name="Pitluck S."/>
            <person name="Sims D."/>
            <person name="Brettin T."/>
            <person name="Detter J.C."/>
            <person name="Han C."/>
            <person name="Kuske C.R."/>
            <person name="Schmutz J."/>
            <person name="Larimer F."/>
            <person name="Land M."/>
            <person name="Hauser L."/>
            <person name="Kyrpides N."/>
            <person name="Mikhailova N."/>
            <person name="Biddle J.F."/>
            <person name="Zhang Z."/>
            <person name="Fitz-Gibbon S.T."/>
            <person name="Lowe T.M."/>
            <person name="Saltikov C."/>
            <person name="House C.H."/>
            <person name="Richardson P."/>
        </authorList>
    </citation>
    <scope>NUCLEOTIDE SEQUENCE [LARGE SCALE GENOMIC DNA]</scope>
    <source>
        <strain evidence="6">V24Sta</strain>
    </source>
</reference>
<protein>
    <submittedName>
        <fullName evidence="6">Uncharacterized protein</fullName>
    </submittedName>
</protein>
<dbReference type="Proteomes" id="UP000001694">
    <property type="component" value="Chromosome"/>
</dbReference>
<dbReference type="GO" id="GO:0005524">
    <property type="term" value="F:ATP binding"/>
    <property type="evidence" value="ECO:0007669"/>
    <property type="project" value="UniProtKB-KW"/>
</dbReference>
<dbReference type="GeneID" id="6164899"/>
<evidence type="ECO:0000256" key="1">
    <source>
        <dbReference type="ARBA" id="ARBA00022490"/>
    </source>
</evidence>
<dbReference type="RefSeq" id="WP_012351240.1">
    <property type="nucleotide sequence ID" value="NC_010525.1"/>
</dbReference>
<dbReference type="Gene3D" id="3.30.1280.10">
    <property type="entry name" value="Phosphoribosylformylglycinamidine synthase subunit PurS"/>
    <property type="match status" value="1"/>
</dbReference>
<dbReference type="AlphaFoldDB" id="B1YBL9"/>